<dbReference type="InterPro" id="IPR000192">
    <property type="entry name" value="Aminotrans_V_dom"/>
</dbReference>
<evidence type="ECO:0000256" key="4">
    <source>
        <dbReference type="ARBA" id="ARBA00050776"/>
    </source>
</evidence>
<evidence type="ECO:0000313" key="8">
    <source>
        <dbReference type="EMBL" id="GAB57650.1"/>
    </source>
</evidence>
<comment type="catalytic activity">
    <reaction evidence="4">
        <text>(sulfur carrier)-H + L-cysteine = (sulfur carrier)-SH + L-alanine</text>
        <dbReference type="Rhea" id="RHEA:43892"/>
        <dbReference type="Rhea" id="RHEA-COMP:14737"/>
        <dbReference type="Rhea" id="RHEA-COMP:14739"/>
        <dbReference type="ChEBI" id="CHEBI:29917"/>
        <dbReference type="ChEBI" id="CHEBI:35235"/>
        <dbReference type="ChEBI" id="CHEBI:57972"/>
        <dbReference type="ChEBI" id="CHEBI:64428"/>
        <dbReference type="EC" id="2.8.1.7"/>
    </reaction>
</comment>
<evidence type="ECO:0000256" key="5">
    <source>
        <dbReference type="RuleBase" id="RU004504"/>
    </source>
</evidence>
<dbReference type="Proteomes" id="UP000004374">
    <property type="component" value="Unassembled WGS sequence"/>
</dbReference>
<dbReference type="PANTHER" id="PTHR43586:SF8">
    <property type="entry name" value="CYSTEINE DESULFURASE 1, CHLOROPLASTIC"/>
    <property type="match status" value="1"/>
</dbReference>
<dbReference type="InterPro" id="IPR015421">
    <property type="entry name" value="PyrdxlP-dep_Trfase_major"/>
</dbReference>
<dbReference type="RefSeq" id="WP_008218618.1">
    <property type="nucleotide sequence ID" value="NZ_BAFK01000003.1"/>
</dbReference>
<comment type="cofactor">
    <cofactor evidence="1 5">
        <name>pyridoxal 5'-phosphate</name>
        <dbReference type="ChEBI" id="CHEBI:597326"/>
    </cofactor>
</comment>
<dbReference type="InterPro" id="IPR015422">
    <property type="entry name" value="PyrdxlP-dep_Trfase_small"/>
</dbReference>
<keyword evidence="9" id="KW-1185">Reference proteome</keyword>
<dbReference type="PROSITE" id="PS00595">
    <property type="entry name" value="AA_TRANSFER_CLASS_5"/>
    <property type="match status" value="1"/>
</dbReference>
<feature type="chain" id="PRO_5003638894" evidence="6">
    <location>
        <begin position="29"/>
        <end position="435"/>
    </location>
</feature>
<dbReference type="SUPFAM" id="SSF53383">
    <property type="entry name" value="PLP-dependent transferases"/>
    <property type="match status" value="1"/>
</dbReference>
<dbReference type="EMBL" id="BAFK01000003">
    <property type="protein sequence ID" value="GAB57650.1"/>
    <property type="molecule type" value="Genomic_DNA"/>
</dbReference>
<evidence type="ECO:0000256" key="3">
    <source>
        <dbReference type="ARBA" id="ARBA00022898"/>
    </source>
</evidence>
<reference evidence="8 9" key="1">
    <citation type="journal article" date="2012" name="J. Bacteriol.">
        <title>Genome Sequence of the Protease-Producing Bacterium Rheinheimera nanhaiensis E407-8T, Isolated from Deep-Sea Sediment of the South China Sea.</title>
        <authorList>
            <person name="Zhang X.-Y."/>
            <person name="Zhang Y.-J."/>
            <person name="Qin Q.-L."/>
            <person name="Xie B.-B."/>
            <person name="Chen X.-L."/>
            <person name="Zhou B.-C."/>
            <person name="Zhang Y.-Z."/>
        </authorList>
    </citation>
    <scope>NUCLEOTIDE SEQUENCE [LARGE SCALE GENOMIC DNA]</scope>
    <source>
        <strain evidence="8 9">E407-8</strain>
    </source>
</reference>
<dbReference type="STRING" id="562729.RNAN_0619"/>
<accession>I1DUC2</accession>
<dbReference type="InterPro" id="IPR020578">
    <property type="entry name" value="Aminotrans_V_PyrdxlP_BS"/>
</dbReference>
<evidence type="ECO:0000256" key="6">
    <source>
        <dbReference type="SAM" id="SignalP"/>
    </source>
</evidence>
<sequence>MMKRRDFLTHTSLLVGSSLLPVSALLHAGTEPASATALAKADWRALRQQFALTYDYIHLATFLLASHPKPVADAIARHRKAFDENPADYWHEHFMTIDQQIAAAAADYMGGEAWQIALTDSTTMGLALVYSGLKLRPGDEILQTVYDHYSTDLSLQLRADRTGAKVRQVALYDEPALVSVDEVLGKLKAAIKPATKVVAVTWVHSCNGVKLPIRAMAQLLAEQNKQRDEADQIIFCVDGVHGFGIENVDVSTLGCDFFIAGAHKWLFGPRGTGVIWGSKRGWDHCHAVIPSFSRSYDVWLGGSTQEQVPVGEHMTPGGFHSFEHRWALPEAFKLHLQLGKAEVQARIHQLNSQTKQGLQQIKGVKLHTPMSAELSSGMVCFDYKQMAPDEVVKAMHSKGIIISSTPYRKSYARFAPSLINSEQEIDRSLAALVSV</sequence>
<evidence type="ECO:0000256" key="1">
    <source>
        <dbReference type="ARBA" id="ARBA00001933"/>
    </source>
</evidence>
<evidence type="ECO:0000259" key="7">
    <source>
        <dbReference type="Pfam" id="PF00266"/>
    </source>
</evidence>
<dbReference type="Gene3D" id="3.40.640.10">
    <property type="entry name" value="Type I PLP-dependent aspartate aminotransferase-like (Major domain)"/>
    <property type="match status" value="1"/>
</dbReference>
<gene>
    <name evidence="8" type="ORF">RNAN_0619</name>
</gene>
<keyword evidence="8" id="KW-0032">Aminotransferase</keyword>
<keyword evidence="6" id="KW-0732">Signal</keyword>
<dbReference type="Pfam" id="PF00266">
    <property type="entry name" value="Aminotran_5"/>
    <property type="match status" value="1"/>
</dbReference>
<dbReference type="InterPro" id="IPR015424">
    <property type="entry name" value="PyrdxlP-dep_Trfase"/>
</dbReference>
<dbReference type="GO" id="GO:0031071">
    <property type="term" value="F:cysteine desulfurase activity"/>
    <property type="evidence" value="ECO:0007669"/>
    <property type="project" value="UniProtKB-EC"/>
</dbReference>
<keyword evidence="3" id="KW-0663">Pyridoxal phosphate</keyword>
<keyword evidence="8" id="KW-0808">Transferase</keyword>
<evidence type="ECO:0000256" key="2">
    <source>
        <dbReference type="ARBA" id="ARBA00010447"/>
    </source>
</evidence>
<evidence type="ECO:0000313" key="9">
    <source>
        <dbReference type="Proteomes" id="UP000004374"/>
    </source>
</evidence>
<dbReference type="GO" id="GO:0008483">
    <property type="term" value="F:transaminase activity"/>
    <property type="evidence" value="ECO:0007669"/>
    <property type="project" value="UniProtKB-KW"/>
</dbReference>
<name>I1DUC2_9GAMM</name>
<proteinExistence type="inferred from homology"/>
<feature type="domain" description="Aminotransferase class V" evidence="7">
    <location>
        <begin position="68"/>
        <end position="404"/>
    </location>
</feature>
<organism evidence="8 9">
    <name type="scientific">Rheinheimera nanhaiensis E407-8</name>
    <dbReference type="NCBI Taxonomy" id="562729"/>
    <lineage>
        <taxon>Bacteria</taxon>
        <taxon>Pseudomonadati</taxon>
        <taxon>Pseudomonadota</taxon>
        <taxon>Gammaproteobacteria</taxon>
        <taxon>Chromatiales</taxon>
        <taxon>Chromatiaceae</taxon>
        <taxon>Rheinheimera</taxon>
    </lineage>
</organism>
<protein>
    <submittedName>
        <fullName evidence="8">Class V aminotransferase</fullName>
    </submittedName>
</protein>
<dbReference type="Gene3D" id="3.90.1150.10">
    <property type="entry name" value="Aspartate Aminotransferase, domain 1"/>
    <property type="match status" value="1"/>
</dbReference>
<comment type="similarity">
    <text evidence="2">Belongs to the class-V pyridoxal-phosphate-dependent aminotransferase family. Csd subfamily.</text>
</comment>
<comment type="caution">
    <text evidence="8">The sequence shown here is derived from an EMBL/GenBank/DDBJ whole genome shotgun (WGS) entry which is preliminary data.</text>
</comment>
<feature type="signal peptide" evidence="6">
    <location>
        <begin position="1"/>
        <end position="28"/>
    </location>
</feature>
<dbReference type="PANTHER" id="PTHR43586">
    <property type="entry name" value="CYSTEINE DESULFURASE"/>
    <property type="match status" value="1"/>
</dbReference>
<dbReference type="AlphaFoldDB" id="I1DUC2"/>